<organism evidence="1 2">
    <name type="scientific">Ichthyophthirius multifiliis</name>
    <name type="common">White spot disease agent</name>
    <name type="synonym">Ich</name>
    <dbReference type="NCBI Taxonomy" id="5932"/>
    <lineage>
        <taxon>Eukaryota</taxon>
        <taxon>Sar</taxon>
        <taxon>Alveolata</taxon>
        <taxon>Ciliophora</taxon>
        <taxon>Intramacronucleata</taxon>
        <taxon>Oligohymenophorea</taxon>
        <taxon>Hymenostomatida</taxon>
        <taxon>Ophryoglenina</taxon>
        <taxon>Ichthyophthirius</taxon>
    </lineage>
</organism>
<evidence type="ECO:0000313" key="2">
    <source>
        <dbReference type="Proteomes" id="UP000008983"/>
    </source>
</evidence>
<gene>
    <name evidence="1" type="ORF">IMG5_124140</name>
</gene>
<protein>
    <submittedName>
        <fullName evidence="1">Uncharacterized protein</fullName>
    </submittedName>
</protein>
<dbReference type="InParanoid" id="G0QVI8"/>
<dbReference type="AlphaFoldDB" id="G0QVI8"/>
<dbReference type="OrthoDB" id="288980at2759"/>
<accession>G0QVI8</accession>
<dbReference type="GeneID" id="14906879"/>
<dbReference type="Proteomes" id="UP000008983">
    <property type="component" value="Unassembled WGS sequence"/>
</dbReference>
<proteinExistence type="predicted"/>
<evidence type="ECO:0000313" key="1">
    <source>
        <dbReference type="EMBL" id="EGR30748.1"/>
    </source>
</evidence>
<name>G0QVI8_ICHMU</name>
<reference evidence="1 2" key="1">
    <citation type="submission" date="2011-07" db="EMBL/GenBank/DDBJ databases">
        <authorList>
            <person name="Coyne R."/>
            <person name="Brami D."/>
            <person name="Johnson J."/>
            <person name="Hostetler J."/>
            <person name="Hannick L."/>
            <person name="Clark T."/>
            <person name="Cassidy-Hanley D."/>
            <person name="Inman J."/>
        </authorList>
    </citation>
    <scope>NUCLEOTIDE SEQUENCE [LARGE SCALE GENOMIC DNA]</scope>
    <source>
        <strain evidence="1 2">G5</strain>
    </source>
</reference>
<sequence length="122" mass="13868">MDILGGEQLKMQFSFSLKHPQITQINKFTVKSIGTTPNYRFALMEPPLPKNKPIKITFKNKQGNAGGNNWIAIGVCHKNIIVEKNYGFNFNALGHGAYLMSSNAGSWSTRDEIEYVYDYKYQ</sequence>
<dbReference type="EMBL" id="GL983947">
    <property type="protein sequence ID" value="EGR30748.1"/>
    <property type="molecule type" value="Genomic_DNA"/>
</dbReference>
<dbReference type="RefSeq" id="XP_004032335.1">
    <property type="nucleotide sequence ID" value="XM_004032287.1"/>
</dbReference>
<keyword evidence="2" id="KW-1185">Reference proteome</keyword>